<dbReference type="Proteomes" id="UP000176598">
    <property type="component" value="Unassembled WGS sequence"/>
</dbReference>
<gene>
    <name evidence="2" type="ORF">A3F28_02540</name>
</gene>
<proteinExistence type="predicted"/>
<dbReference type="EMBL" id="MGEG01000028">
    <property type="protein sequence ID" value="OGL78726.1"/>
    <property type="molecule type" value="Genomic_DNA"/>
</dbReference>
<sequence length="81" mass="8966">MSLSLILIPYGLLLAIFAIFSIVSLLHLVRYGSRTFFSFFVTFIYLAGTVLLLYSTATLLADTDWTAPLFEFAPNVPSLGL</sequence>
<keyword evidence="1" id="KW-0812">Transmembrane</keyword>
<evidence type="ECO:0000256" key="1">
    <source>
        <dbReference type="SAM" id="Phobius"/>
    </source>
</evidence>
<evidence type="ECO:0000313" key="3">
    <source>
        <dbReference type="Proteomes" id="UP000176598"/>
    </source>
</evidence>
<reference evidence="2 3" key="1">
    <citation type="journal article" date="2016" name="Nat. Commun.">
        <title>Thousands of microbial genomes shed light on interconnected biogeochemical processes in an aquifer system.</title>
        <authorList>
            <person name="Anantharaman K."/>
            <person name="Brown C.T."/>
            <person name="Hug L.A."/>
            <person name="Sharon I."/>
            <person name="Castelle C.J."/>
            <person name="Probst A.J."/>
            <person name="Thomas B.C."/>
            <person name="Singh A."/>
            <person name="Wilkins M.J."/>
            <person name="Karaoz U."/>
            <person name="Brodie E.L."/>
            <person name="Williams K.H."/>
            <person name="Hubbard S.S."/>
            <person name="Banfield J.F."/>
        </authorList>
    </citation>
    <scope>NUCLEOTIDE SEQUENCE [LARGE SCALE GENOMIC DNA]</scope>
</reference>
<organism evidence="2 3">
    <name type="scientific">Candidatus Uhrbacteria bacterium RIFCSPHIGHO2_12_FULL_57_11</name>
    <dbReference type="NCBI Taxonomy" id="1802398"/>
    <lineage>
        <taxon>Bacteria</taxon>
        <taxon>Candidatus Uhriibacteriota</taxon>
    </lineage>
</organism>
<comment type="caution">
    <text evidence="2">The sequence shown here is derived from an EMBL/GenBank/DDBJ whole genome shotgun (WGS) entry which is preliminary data.</text>
</comment>
<name>A0A1F7UKB7_9BACT</name>
<feature type="transmembrane region" description="Helical" evidence="1">
    <location>
        <begin position="36"/>
        <end position="61"/>
    </location>
</feature>
<evidence type="ECO:0000313" key="2">
    <source>
        <dbReference type="EMBL" id="OGL78726.1"/>
    </source>
</evidence>
<protein>
    <submittedName>
        <fullName evidence="2">Uncharacterized protein</fullName>
    </submittedName>
</protein>
<dbReference type="AlphaFoldDB" id="A0A1F7UKB7"/>
<accession>A0A1F7UKB7</accession>
<keyword evidence="1" id="KW-1133">Transmembrane helix</keyword>
<feature type="transmembrane region" description="Helical" evidence="1">
    <location>
        <begin position="6"/>
        <end position="29"/>
    </location>
</feature>
<keyword evidence="1" id="KW-0472">Membrane</keyword>